<dbReference type="RefSeq" id="XP_001308341.1">
    <property type="nucleotide sequence ID" value="XM_001308340.1"/>
</dbReference>
<dbReference type="InterPro" id="IPR024372">
    <property type="entry name" value="Ecm29_N"/>
</dbReference>
<dbReference type="VEuPathDB" id="TrichDB:TVAGG3_0604080"/>
<organism evidence="2 3">
    <name type="scientific">Trichomonas vaginalis (strain ATCC PRA-98 / G3)</name>
    <dbReference type="NCBI Taxonomy" id="412133"/>
    <lineage>
        <taxon>Eukaryota</taxon>
        <taxon>Metamonada</taxon>
        <taxon>Parabasalia</taxon>
        <taxon>Trichomonadida</taxon>
        <taxon>Trichomonadidae</taxon>
        <taxon>Trichomonas</taxon>
    </lineage>
</organism>
<reference evidence="2" key="1">
    <citation type="submission" date="2006-10" db="EMBL/GenBank/DDBJ databases">
        <authorList>
            <person name="Amadeo P."/>
            <person name="Zhao Q."/>
            <person name="Wortman J."/>
            <person name="Fraser-Liggett C."/>
            <person name="Carlton J."/>
        </authorList>
    </citation>
    <scope>NUCLEOTIDE SEQUENCE</scope>
    <source>
        <strain evidence="2">G3</strain>
    </source>
</reference>
<evidence type="ECO:0000259" key="1">
    <source>
        <dbReference type="Pfam" id="PF13001"/>
    </source>
</evidence>
<dbReference type="Pfam" id="PF13001">
    <property type="entry name" value="ECM29_N"/>
    <property type="match status" value="1"/>
</dbReference>
<reference evidence="2" key="2">
    <citation type="journal article" date="2007" name="Science">
        <title>Draft genome sequence of the sexually transmitted pathogen Trichomonas vaginalis.</title>
        <authorList>
            <person name="Carlton J.M."/>
            <person name="Hirt R.P."/>
            <person name="Silva J.C."/>
            <person name="Delcher A.L."/>
            <person name="Schatz M."/>
            <person name="Zhao Q."/>
            <person name="Wortman J.R."/>
            <person name="Bidwell S.L."/>
            <person name="Alsmark U.C.M."/>
            <person name="Besteiro S."/>
            <person name="Sicheritz-Ponten T."/>
            <person name="Noel C.J."/>
            <person name="Dacks J.B."/>
            <person name="Foster P.G."/>
            <person name="Simillion C."/>
            <person name="Van de Peer Y."/>
            <person name="Miranda-Saavedra D."/>
            <person name="Barton G.J."/>
            <person name="Westrop G.D."/>
            <person name="Mueller S."/>
            <person name="Dessi D."/>
            <person name="Fiori P.L."/>
            <person name="Ren Q."/>
            <person name="Paulsen I."/>
            <person name="Zhang H."/>
            <person name="Bastida-Corcuera F.D."/>
            <person name="Simoes-Barbosa A."/>
            <person name="Brown M.T."/>
            <person name="Hayes R.D."/>
            <person name="Mukherjee M."/>
            <person name="Okumura C.Y."/>
            <person name="Schneider R."/>
            <person name="Smith A.J."/>
            <person name="Vanacova S."/>
            <person name="Villalvazo M."/>
            <person name="Haas B.J."/>
            <person name="Pertea M."/>
            <person name="Feldblyum T.V."/>
            <person name="Utterback T.R."/>
            <person name="Shu C.L."/>
            <person name="Osoegawa K."/>
            <person name="de Jong P.J."/>
            <person name="Hrdy I."/>
            <person name="Horvathova L."/>
            <person name="Zubacova Z."/>
            <person name="Dolezal P."/>
            <person name="Malik S.B."/>
            <person name="Logsdon J.M. Jr."/>
            <person name="Henze K."/>
            <person name="Gupta A."/>
            <person name="Wang C.C."/>
            <person name="Dunne R.L."/>
            <person name="Upcroft J.A."/>
            <person name="Upcroft P."/>
            <person name="White O."/>
            <person name="Salzberg S.L."/>
            <person name="Tang P."/>
            <person name="Chiu C.-H."/>
            <person name="Lee Y.-S."/>
            <person name="Embley T.M."/>
            <person name="Coombs G.H."/>
            <person name="Mottram J.C."/>
            <person name="Tachezy J."/>
            <person name="Fraser-Liggett C.M."/>
            <person name="Johnson P.J."/>
        </authorList>
    </citation>
    <scope>NUCLEOTIDE SEQUENCE [LARGE SCALE GENOMIC DNA]</scope>
    <source>
        <strain evidence="2">G3</strain>
    </source>
</reference>
<dbReference type="SUPFAM" id="SSF48371">
    <property type="entry name" value="ARM repeat"/>
    <property type="match status" value="2"/>
</dbReference>
<dbReference type="Proteomes" id="UP000001542">
    <property type="component" value="Unassembled WGS sequence"/>
</dbReference>
<dbReference type="GO" id="GO:0005737">
    <property type="term" value="C:cytoplasm"/>
    <property type="evidence" value="ECO:0000318"/>
    <property type="project" value="GO_Central"/>
</dbReference>
<dbReference type="OrthoDB" id="16066at2759"/>
<dbReference type="GO" id="GO:0060090">
    <property type="term" value="F:molecular adaptor activity"/>
    <property type="evidence" value="ECO:0000318"/>
    <property type="project" value="GO_Central"/>
</dbReference>
<keyword evidence="3" id="KW-1185">Reference proteome</keyword>
<sequence length="1359" mass="154916">MEKFDFYDVRSFLYACKNDADTEKVINKYILKVLNGLSNPDKEEQGEAIKCANEFITIIKKKPNLKIEADKIVSLLLETNNLLIRNVTTLFVKQALGRIPPEQRAETITKLYDAQKIVPKLIDAQFFTLAIECNKYINPEQFIVILNAGVETCGYSKLIQGNSGQFIPNFVKNNINLFKKYEKLYAILMTENDIEVVTPKDFNAEVISKIAMGISQSGENIKCHRAFGLLLQLDYKLPIDYLKSNLGFTDGILLLEKQIDIYDTMQPHTKDIALNLATRTTSPQASSCLRALLKKYHTEFENDLQFFKMLLNSEADNSWIMPVLYMFSLFVNSDLVRPLIEEQLTDGNRQRAIRLLKNLYQFSAPRPRLFACVLFNDGTMIEDCRLLLYPYTHIIKDGFRTPIDDPTANPPSTSELFFELLQMPNLKRFLCNSNSTRAVNELFRFAATCKVTLPLPFDFIIQEFSNCPNAALNISAFLYYVTTNSEFQGELTANIVDQCIDVMKSENDQEIIEAISGFLKWSNANIDKSEVTTYLSGSKKIAFLAHFGEPIDECIDMLNNQSQSAFAKRLIMVLAKRNLLNEKHFEILFKKFSIDSYGIEILSVISKNNKDLSMRIVECLFNPPLISTERVEVIISGAKSLVEIIDDEKFFLKKIDDGLKQERSRRNSSIFLLYLVNHKIPENLWYVTRSLLFCSGAENGVVRTAGILGLPLLYSKLQTEEQKKIFDDAFHGRNKPSDIDLNPQSLTGLPRSQTISAIVKFSNNKLNTFLNIMTGMIENEFLIFTGINIPKESVKPEDKERLAALFYIESFNPDEDRAKSFRKLYNWATDGGKLLSLESVINSMNPEANDWKEQQTNIGCLKDVISRMSVEQSQFFFEKVTKILLRIAYGPVAEFQILASDVLDKLVTKLGTNLPDKVTKQLLDLIIKSVDSQLMHLTVLSMKWCSQLSKNITTKSEALAVFECLFHAISSQNTFIDIPKMLASDSWANMQRTIFKCSELALNEFFDMLMEMYQQSSTMETVRYVIYYCLDSCVRSPNKTAICQRLEENLNQIFLSCSEEKHEQVIPIMTSFMQHALSCMCIYYDDNYCYDDLLVDLFVNKERPDLVAKIIEMMCTYDPQHLRQSITPLILLASCLENSLKEFVRVLKEEIVLRVEVNSDPIRFCRFLIDKGINGNLMMKPAGAKALKKVFMVMNNDSKNKILPILLEISDTLDGRLYTSKEKLIDCITLSLNGLPEIPQKLIDTVIKQCSRQKSVFRAAAANCVLEMKKKGIKIDENKFGEQLLQMAKDGTGIAVETAALCAEGDWVQKIADVVYSRVEKADKELVPNLICAIQNLKEHKAPDNFNMDDLIAKLDTIE</sequence>
<evidence type="ECO:0000313" key="2">
    <source>
        <dbReference type="EMBL" id="EAX95411.1"/>
    </source>
</evidence>
<name>A2FI58_TRIV3</name>
<dbReference type="GO" id="GO:0036503">
    <property type="term" value="P:ERAD pathway"/>
    <property type="evidence" value="ECO:0000318"/>
    <property type="project" value="GO_Central"/>
</dbReference>
<dbReference type="GO" id="GO:0005634">
    <property type="term" value="C:nucleus"/>
    <property type="evidence" value="ECO:0000318"/>
    <property type="project" value="GO_Central"/>
</dbReference>
<dbReference type="GO" id="GO:0043248">
    <property type="term" value="P:proteasome assembly"/>
    <property type="evidence" value="ECO:0007669"/>
    <property type="project" value="InterPro"/>
</dbReference>
<dbReference type="InterPro" id="IPR016024">
    <property type="entry name" value="ARM-type_fold"/>
</dbReference>
<evidence type="ECO:0000313" key="3">
    <source>
        <dbReference type="Proteomes" id="UP000001542"/>
    </source>
</evidence>
<proteinExistence type="predicted"/>
<dbReference type="KEGG" id="tva:4753162"/>
<dbReference type="VEuPathDB" id="TrichDB:TVAG_461850"/>
<protein>
    <recommendedName>
        <fullName evidence="1">Proteasome component Ecm29 N-terminal domain-containing protein</fullName>
    </recommendedName>
</protein>
<feature type="domain" description="Proteasome component Ecm29 N-terminal" evidence="1">
    <location>
        <begin position="15"/>
        <end position="132"/>
    </location>
</feature>
<accession>A2FI58</accession>
<gene>
    <name evidence="2" type="ORF">TVAG_461850</name>
</gene>
<dbReference type="InParanoid" id="A2FI58"/>
<dbReference type="EMBL" id="DS113807">
    <property type="protein sequence ID" value="EAX95411.1"/>
    <property type="molecule type" value="Genomic_DNA"/>
</dbReference>